<keyword evidence="4" id="KW-1185">Reference proteome</keyword>
<dbReference type="EMBL" id="ACKY01000058">
    <property type="protein sequence ID" value="EEV88710.1"/>
    <property type="molecule type" value="Genomic_DNA"/>
</dbReference>
<dbReference type="Gene3D" id="3.30.70.580">
    <property type="entry name" value="Pseudouridine synthase I, catalytic domain, N-terminal subdomain"/>
    <property type="match status" value="1"/>
</dbReference>
<dbReference type="InterPro" id="IPR020103">
    <property type="entry name" value="PsdUridine_synth_cat_dom_sf"/>
</dbReference>
<dbReference type="Proteomes" id="UP000004870">
    <property type="component" value="Unassembled WGS sequence"/>
</dbReference>
<dbReference type="AlphaFoldDB" id="C8N9M2"/>
<proteinExistence type="predicted"/>
<gene>
    <name evidence="3" type="primary">rluE</name>
    <name evidence="3" type="ORF">HMPREF0198_1200</name>
</gene>
<feature type="domain" description="Pseudouridine synthase RsuA/RluA-like" evidence="2">
    <location>
        <begin position="30"/>
        <end position="114"/>
    </location>
</feature>
<keyword evidence="1 3" id="KW-0413">Isomerase</keyword>
<dbReference type="HOGENOM" id="CLU_1821888_0_0_6"/>
<protein>
    <submittedName>
        <fullName evidence="3">RNA pseudouridine synthase</fullName>
        <ecNumber evidence="3">5.4.99.-</ecNumber>
    </submittedName>
</protein>
<sequence length="141" mass="15406">MPRLAGPGFIPLGGRQRTMPPVFLCGGIMLILLNKPFNVLCQFTDKSGRATLADYVDVPNVYPAGLLDFDSEGLVVLTDDGRLQARIADPRFKLAKRYWVQVEGEADEAALVQLRAGVWLKDKKAQTARKTLPAEVHSGGV</sequence>
<evidence type="ECO:0000259" key="2">
    <source>
        <dbReference type="Pfam" id="PF00849"/>
    </source>
</evidence>
<accession>C8N9M2</accession>
<dbReference type="PANTHER" id="PTHR47683">
    <property type="entry name" value="PSEUDOURIDINE SYNTHASE FAMILY PROTEIN-RELATED"/>
    <property type="match status" value="1"/>
</dbReference>
<evidence type="ECO:0000256" key="1">
    <source>
        <dbReference type="ARBA" id="ARBA00023235"/>
    </source>
</evidence>
<dbReference type="InterPro" id="IPR006145">
    <property type="entry name" value="PsdUridine_synth_RsuA/RluA"/>
</dbReference>
<comment type="caution">
    <text evidence="3">The sequence shown here is derived from an EMBL/GenBank/DDBJ whole genome shotgun (WGS) entry which is preliminary data.</text>
</comment>
<organism evidence="3 4">
    <name type="scientific">Cardiobacterium hominis (strain ATCC 15826 / DSM 8339 / NCTC 10426 / 6573)</name>
    <dbReference type="NCBI Taxonomy" id="638300"/>
    <lineage>
        <taxon>Bacteria</taxon>
        <taxon>Pseudomonadati</taxon>
        <taxon>Pseudomonadota</taxon>
        <taxon>Gammaproteobacteria</taxon>
        <taxon>Cardiobacteriales</taxon>
        <taxon>Cardiobacteriaceae</taxon>
        <taxon>Cardiobacterium</taxon>
    </lineage>
</organism>
<dbReference type="InterPro" id="IPR050343">
    <property type="entry name" value="RsuA_PseudoU_synthase"/>
</dbReference>
<evidence type="ECO:0000313" key="4">
    <source>
        <dbReference type="Proteomes" id="UP000004870"/>
    </source>
</evidence>
<dbReference type="PANTHER" id="PTHR47683:SF2">
    <property type="entry name" value="RNA-BINDING S4 DOMAIN-CONTAINING PROTEIN"/>
    <property type="match status" value="1"/>
</dbReference>
<dbReference type="EC" id="5.4.99.-" evidence="3"/>
<dbReference type="GO" id="GO:0009982">
    <property type="term" value="F:pseudouridine synthase activity"/>
    <property type="evidence" value="ECO:0007669"/>
    <property type="project" value="InterPro"/>
</dbReference>
<dbReference type="GO" id="GO:0140098">
    <property type="term" value="F:catalytic activity, acting on RNA"/>
    <property type="evidence" value="ECO:0007669"/>
    <property type="project" value="UniProtKB-ARBA"/>
</dbReference>
<dbReference type="Pfam" id="PF00849">
    <property type="entry name" value="PseudoU_synth_2"/>
    <property type="match status" value="1"/>
</dbReference>
<dbReference type="Gene3D" id="3.30.70.1560">
    <property type="entry name" value="Alpha-L RNA-binding motif"/>
    <property type="match status" value="1"/>
</dbReference>
<reference evidence="3 4" key="1">
    <citation type="submission" date="2009-08" db="EMBL/GenBank/DDBJ databases">
        <authorList>
            <person name="Qin X."/>
            <person name="Bachman B."/>
            <person name="Battles P."/>
            <person name="Bell A."/>
            <person name="Bess C."/>
            <person name="Bickham C."/>
            <person name="Chaboub L."/>
            <person name="Chen D."/>
            <person name="Coyle M."/>
            <person name="Deiros D.R."/>
            <person name="Dinh H."/>
            <person name="Forbes L."/>
            <person name="Fowler G."/>
            <person name="Francisco L."/>
            <person name="Fu Q."/>
            <person name="Gubbala S."/>
            <person name="Hale W."/>
            <person name="Han Y."/>
            <person name="Hemphill L."/>
            <person name="Highlander S.K."/>
            <person name="Hirani K."/>
            <person name="Hogues M."/>
            <person name="Jackson L."/>
            <person name="Jakkamsetti A."/>
            <person name="Javaid M."/>
            <person name="Jiang H."/>
            <person name="Korchina V."/>
            <person name="Kovar C."/>
            <person name="Lara F."/>
            <person name="Lee S."/>
            <person name="Mata R."/>
            <person name="Mathew T."/>
            <person name="Moen C."/>
            <person name="Morales K."/>
            <person name="Munidasa M."/>
            <person name="Nazareth L."/>
            <person name="Ngo R."/>
            <person name="Nguyen L."/>
            <person name="Okwuonu G."/>
            <person name="Ongeri F."/>
            <person name="Patil S."/>
            <person name="Petrosino J."/>
            <person name="Pham C."/>
            <person name="Pham P."/>
            <person name="Pu L.-L."/>
            <person name="Puazo M."/>
            <person name="Raj R."/>
            <person name="Reid J."/>
            <person name="Rouhana J."/>
            <person name="Saada N."/>
            <person name="Shang Y."/>
            <person name="Simmons D."/>
            <person name="Thornton R."/>
            <person name="Warren J."/>
            <person name="Weissenberger G."/>
            <person name="Zhang J."/>
            <person name="Zhang L."/>
            <person name="Zhou C."/>
            <person name="Zhu D."/>
            <person name="Muzny D."/>
            <person name="Worley K."/>
            <person name="Gibbs R."/>
        </authorList>
    </citation>
    <scope>NUCLEOTIDE SEQUENCE [LARGE SCALE GENOMIC DNA]</scope>
    <source>
        <strain evidence="4">ATCC 15826 / DSM 8339 / NCTC 10426 / 6573</strain>
    </source>
</reference>
<evidence type="ECO:0000313" key="3">
    <source>
        <dbReference type="EMBL" id="EEV88710.1"/>
    </source>
</evidence>
<dbReference type="GO" id="GO:0001522">
    <property type="term" value="P:pseudouridine synthesis"/>
    <property type="evidence" value="ECO:0007669"/>
    <property type="project" value="InterPro"/>
</dbReference>
<dbReference type="GO" id="GO:0006396">
    <property type="term" value="P:RNA processing"/>
    <property type="evidence" value="ECO:0007669"/>
    <property type="project" value="UniProtKB-ARBA"/>
</dbReference>
<dbReference type="GO" id="GO:0003723">
    <property type="term" value="F:RNA binding"/>
    <property type="evidence" value="ECO:0007669"/>
    <property type="project" value="InterPro"/>
</dbReference>
<dbReference type="InterPro" id="IPR020094">
    <property type="entry name" value="TruA/RsuA/RluB/E/F_N"/>
</dbReference>
<dbReference type="InterPro" id="IPR042092">
    <property type="entry name" value="PsdUridine_s_RsuA/RluB/E/F_cat"/>
</dbReference>
<name>C8N9M2_CARH6</name>
<dbReference type="SUPFAM" id="SSF55120">
    <property type="entry name" value="Pseudouridine synthase"/>
    <property type="match status" value="1"/>
</dbReference>